<dbReference type="SUPFAM" id="SSF48726">
    <property type="entry name" value="Immunoglobulin"/>
    <property type="match status" value="2"/>
</dbReference>
<dbReference type="GO" id="GO:0002250">
    <property type="term" value="P:adaptive immune response"/>
    <property type="evidence" value="ECO:0007669"/>
    <property type="project" value="UniProtKB-KW"/>
</dbReference>
<keyword evidence="1" id="KW-0732">Signal</keyword>
<dbReference type="AlphaFoldDB" id="A0A1A6FSR9"/>
<dbReference type="EMBL" id="LZPO01118036">
    <property type="protein sequence ID" value="OBS57001.1"/>
    <property type="molecule type" value="Genomic_DNA"/>
</dbReference>
<evidence type="ECO:0000313" key="7">
    <source>
        <dbReference type="EMBL" id="OBS57001.1"/>
    </source>
</evidence>
<dbReference type="Gene3D" id="2.60.40.10">
    <property type="entry name" value="Immunoglobulins"/>
    <property type="match status" value="2"/>
</dbReference>
<feature type="non-terminal residue" evidence="7">
    <location>
        <position position="1"/>
    </location>
</feature>
<evidence type="ECO:0000259" key="6">
    <source>
        <dbReference type="SMART" id="SM00409"/>
    </source>
</evidence>
<dbReference type="InterPro" id="IPR050413">
    <property type="entry name" value="TCR_beta_variable"/>
</dbReference>
<evidence type="ECO:0000256" key="3">
    <source>
        <dbReference type="ARBA" id="ARBA00023130"/>
    </source>
</evidence>
<dbReference type="Pfam" id="PF07686">
    <property type="entry name" value="V-set"/>
    <property type="match status" value="1"/>
</dbReference>
<dbReference type="GO" id="GO:0007166">
    <property type="term" value="P:cell surface receptor signaling pathway"/>
    <property type="evidence" value="ECO:0007669"/>
    <property type="project" value="TreeGrafter"/>
</dbReference>
<dbReference type="Proteomes" id="UP000092124">
    <property type="component" value="Unassembled WGS sequence"/>
</dbReference>
<comment type="caution">
    <text evidence="7">The sequence shown here is derived from an EMBL/GenBank/DDBJ whole genome shotgun (WGS) entry which is preliminary data.</text>
</comment>
<evidence type="ECO:0000256" key="1">
    <source>
        <dbReference type="ARBA" id="ARBA00022729"/>
    </source>
</evidence>
<reference evidence="7 8" key="1">
    <citation type="submission" date="2016-06" db="EMBL/GenBank/DDBJ databases">
        <title>The Draft Genome Sequence and Annotation of the Desert Woodrat Neotoma lepida.</title>
        <authorList>
            <person name="Campbell M."/>
            <person name="Oakeson K.F."/>
            <person name="Yandell M."/>
            <person name="Halpert J.R."/>
            <person name="Dearing D."/>
        </authorList>
    </citation>
    <scope>NUCLEOTIDE SEQUENCE [LARGE SCALE GENOMIC DNA]</scope>
    <source>
        <strain evidence="7">417</strain>
        <tissue evidence="7">Liver</tissue>
    </source>
</reference>
<feature type="domain" description="Immunoglobulin" evidence="6">
    <location>
        <begin position="66"/>
        <end position="168"/>
    </location>
</feature>
<organism evidence="7 8">
    <name type="scientific">Neotoma lepida</name>
    <name type="common">Desert woodrat</name>
    <dbReference type="NCBI Taxonomy" id="56216"/>
    <lineage>
        <taxon>Eukaryota</taxon>
        <taxon>Metazoa</taxon>
        <taxon>Chordata</taxon>
        <taxon>Craniata</taxon>
        <taxon>Vertebrata</taxon>
        <taxon>Euteleostomi</taxon>
        <taxon>Mammalia</taxon>
        <taxon>Eutheria</taxon>
        <taxon>Euarchontoglires</taxon>
        <taxon>Glires</taxon>
        <taxon>Rodentia</taxon>
        <taxon>Myomorpha</taxon>
        <taxon>Muroidea</taxon>
        <taxon>Cricetidae</taxon>
        <taxon>Neotominae</taxon>
        <taxon>Neotoma</taxon>
    </lineage>
</organism>
<dbReference type="InterPro" id="IPR013783">
    <property type="entry name" value="Ig-like_fold"/>
</dbReference>
<gene>
    <name evidence="7" type="ORF">A6R68_11874</name>
</gene>
<evidence type="ECO:0000256" key="2">
    <source>
        <dbReference type="ARBA" id="ARBA00022859"/>
    </source>
</evidence>
<evidence type="ECO:0000256" key="5">
    <source>
        <dbReference type="ARBA" id="ARBA00043266"/>
    </source>
</evidence>
<dbReference type="GO" id="GO:0042101">
    <property type="term" value="C:T cell receptor complex"/>
    <property type="evidence" value="ECO:0007669"/>
    <property type="project" value="UniProtKB-KW"/>
</dbReference>
<sequence>PINAGVNQTPRHKVTEKGQEAALRCEPISGHTGVFWYRQTTARGLEFLMYFRNQERISHGGITQTPKFLIGQQWQRLTLECEQDFNHDTMFWYRQDPGKGFRLIYYSITENDIQKGDLFEGYDVSREKKPFFPLTVTSAQKNQTAVYLCASSVAQWSTATSSLCINVPKSCSPY</sequence>
<dbReference type="STRING" id="56216.A0A1A6FSR9"/>
<keyword evidence="5" id="KW-1279">T cell receptor</keyword>
<dbReference type="SMART" id="SM00409">
    <property type="entry name" value="IG"/>
    <property type="match status" value="1"/>
</dbReference>
<keyword evidence="8" id="KW-1185">Reference proteome</keyword>
<protein>
    <recommendedName>
        <fullName evidence="6">Immunoglobulin domain-containing protein</fullName>
    </recommendedName>
</protein>
<feature type="non-terminal residue" evidence="7">
    <location>
        <position position="174"/>
    </location>
</feature>
<dbReference type="PANTHER" id="PTHR23268:SF28">
    <property type="entry name" value="T CELL RECEPTOR BETA VARIABLE 19"/>
    <property type="match status" value="1"/>
</dbReference>
<keyword evidence="2" id="KW-0391">Immunity</keyword>
<accession>A0A1A6FSR9</accession>
<name>A0A1A6FSR9_NEOLE</name>
<dbReference type="InterPro" id="IPR003599">
    <property type="entry name" value="Ig_sub"/>
</dbReference>
<keyword evidence="4" id="KW-0393">Immunoglobulin domain</keyword>
<evidence type="ECO:0000256" key="4">
    <source>
        <dbReference type="ARBA" id="ARBA00023319"/>
    </source>
</evidence>
<proteinExistence type="predicted"/>
<dbReference type="OrthoDB" id="9803478at2759"/>
<dbReference type="InterPro" id="IPR036179">
    <property type="entry name" value="Ig-like_dom_sf"/>
</dbReference>
<dbReference type="PANTHER" id="PTHR23268">
    <property type="entry name" value="T-CELL RECEPTOR BETA CHAIN"/>
    <property type="match status" value="1"/>
</dbReference>
<keyword evidence="3" id="KW-1064">Adaptive immunity</keyword>
<dbReference type="InterPro" id="IPR013106">
    <property type="entry name" value="Ig_V-set"/>
</dbReference>
<evidence type="ECO:0000313" key="8">
    <source>
        <dbReference type="Proteomes" id="UP000092124"/>
    </source>
</evidence>